<proteinExistence type="predicted"/>
<dbReference type="OrthoDB" id="9798761at2"/>
<reference evidence="3 4" key="1">
    <citation type="submission" date="2017-08" db="EMBL/GenBank/DDBJ databases">
        <title>Genomic and metabolic characterisation of spoilage-associated Pseudomonas species.</title>
        <authorList>
            <person name="Stanborough T."/>
            <person name="Fegan N."/>
            <person name="Powell S.M."/>
            <person name="Singh T."/>
            <person name="Tamplin M.L."/>
            <person name="Chandry P.S."/>
        </authorList>
    </citation>
    <scope>NUCLEOTIDE SEQUENCE [LARGE SCALE GENOMIC DNA]</scope>
    <source>
        <strain evidence="3 4">L1802</strain>
    </source>
</reference>
<organism evidence="3 4">
    <name type="scientific">Pseudomonas lundensis</name>
    <dbReference type="NCBI Taxonomy" id="86185"/>
    <lineage>
        <taxon>Bacteria</taxon>
        <taxon>Pseudomonadati</taxon>
        <taxon>Pseudomonadota</taxon>
        <taxon>Gammaproteobacteria</taxon>
        <taxon>Pseudomonadales</taxon>
        <taxon>Pseudomonadaceae</taxon>
        <taxon>Pseudomonas</taxon>
    </lineage>
</organism>
<dbReference type="EMBL" id="NQKI01000055">
    <property type="protein sequence ID" value="OZY57397.1"/>
    <property type="molecule type" value="Genomic_DNA"/>
</dbReference>
<dbReference type="AlphaFoldDB" id="A0A266N5Z2"/>
<dbReference type="InterPro" id="IPR057156">
    <property type="entry name" value="DUF7834"/>
</dbReference>
<dbReference type="Proteomes" id="UP000215788">
    <property type="component" value="Unassembled WGS sequence"/>
</dbReference>
<accession>A0A266N5Z2</accession>
<evidence type="ECO:0000313" key="4">
    <source>
        <dbReference type="Proteomes" id="UP000215788"/>
    </source>
</evidence>
<evidence type="ECO:0000313" key="3">
    <source>
        <dbReference type="EMBL" id="OZY57397.1"/>
    </source>
</evidence>
<dbReference type="Pfam" id="PF03235">
    <property type="entry name" value="GmrSD_N"/>
    <property type="match status" value="1"/>
</dbReference>
<feature type="domain" description="GmrSD restriction endonucleases N-terminal" evidence="1">
    <location>
        <begin position="44"/>
        <end position="211"/>
    </location>
</feature>
<protein>
    <submittedName>
        <fullName evidence="3">Uncharacterized protein</fullName>
    </submittedName>
</protein>
<sequence>MSALSGGKAMGAFCTASALDHREPAKAAVTVATHRLRELVERPLAIPEYQRRYCWGPEQVAMLLADIEQQLQPAEATSPQAPLFLGTIILHQEPAEITGTKDHLVDGQQRCLTLVLLLQALGKIEPLAVKQLLQAEFPDSQSQQRLAANFRQIERYLATEPGSKWQIEKLLDKLQFVVISISSIDQAFAFFDSQNTSGKRLSDFDLLKARHLRAVVSDASVGIGCSNLWEAYERQKVGNGQRLAYFLTEQILARTRFRQRGNKVDDLQLVKEFAVQAPKPTADGPKTIQLSPPTAVSFYRDWNVSHDANHSEADVFTFTTLVNVNGSQVAVEERSVSRLPLQLNQPLLGGEQFFFYIAKYTELYKQHFPLDITSGNSTLVEPEQQNATLHGRLLQLHRAVEQGQDAGYSRLIEIWLAMLVFYLDRFAEDERFASFATLADQYVFSLRITEGSLRRSTVENHFATNEIFADLLQCPSSLQAVALIEKLSGTQAQALLKFEPAQVEKTKKRPVIRRYLKAFASTYAAGNSPHLNSHTSLATVLHAKFFKDEQHA</sequence>
<name>A0A266N5Z2_9PSED</name>
<dbReference type="RefSeq" id="WP_094995255.1">
    <property type="nucleotide sequence ID" value="NZ_NQKI01000055.1"/>
</dbReference>
<evidence type="ECO:0000259" key="2">
    <source>
        <dbReference type="Pfam" id="PF25202"/>
    </source>
</evidence>
<gene>
    <name evidence="3" type="ORF">CJF39_21645</name>
</gene>
<comment type="caution">
    <text evidence="3">The sequence shown here is derived from an EMBL/GenBank/DDBJ whole genome shotgun (WGS) entry which is preliminary data.</text>
</comment>
<evidence type="ECO:0000259" key="1">
    <source>
        <dbReference type="Pfam" id="PF03235"/>
    </source>
</evidence>
<dbReference type="PANTHER" id="PTHR35149">
    <property type="entry name" value="SLL5132 PROTEIN"/>
    <property type="match status" value="1"/>
</dbReference>
<dbReference type="InterPro" id="IPR004919">
    <property type="entry name" value="GmrSD_N"/>
</dbReference>
<dbReference type="PANTHER" id="PTHR35149:SF1">
    <property type="entry name" value="DUF5655 DOMAIN-CONTAINING PROTEIN"/>
    <property type="match status" value="1"/>
</dbReference>
<feature type="domain" description="DUF7834" evidence="2">
    <location>
        <begin position="323"/>
        <end position="471"/>
    </location>
</feature>
<dbReference type="Pfam" id="PF25202">
    <property type="entry name" value="DUF7834"/>
    <property type="match status" value="1"/>
</dbReference>